<evidence type="ECO:0008006" key="3">
    <source>
        <dbReference type="Google" id="ProtNLM"/>
    </source>
</evidence>
<gene>
    <name evidence="1" type="ORF">MFP26_05130</name>
</gene>
<dbReference type="Proteomes" id="UP001203069">
    <property type="component" value="Unassembled WGS sequence"/>
</dbReference>
<comment type="caution">
    <text evidence="1">The sequence shown here is derived from an EMBL/GenBank/DDBJ whole genome shotgun (WGS) entry which is preliminary data.</text>
</comment>
<accession>A0ABT0MSB2</accession>
<sequence>MATNKKNAICEYAFSSLNDVVSFAKFVSYAEDLPQLSELFEDEQSREDYRQIWFELEIVNALALSEWENEGRSMDWQTRWESDYKHDASELINELLRLLK</sequence>
<reference evidence="1 2" key="1">
    <citation type="submission" date="2022-02" db="EMBL/GenBank/DDBJ databases">
        <title>Description of Brenneria tiliae sp. nov. isolated from symptomatic Tilia x moltkei and Tilia x europaea trees in the UK.</title>
        <authorList>
            <person name="Kile H."/>
        </authorList>
    </citation>
    <scope>NUCLEOTIDE SEQUENCE [LARGE SCALE GENOMIC DNA]</scope>
    <source>
        <strain evidence="1 2">MC1SB4.1</strain>
    </source>
</reference>
<evidence type="ECO:0000313" key="1">
    <source>
        <dbReference type="EMBL" id="MCL2892084.1"/>
    </source>
</evidence>
<dbReference type="RefSeq" id="WP_121590337.1">
    <property type="nucleotide sequence ID" value="NZ_JAKPBZ010000106.1"/>
</dbReference>
<name>A0ABT0MSB2_9GAMM</name>
<dbReference type="EMBL" id="JAKPBZ010000106">
    <property type="protein sequence ID" value="MCL2892084.1"/>
    <property type="molecule type" value="Genomic_DNA"/>
</dbReference>
<proteinExistence type="predicted"/>
<keyword evidence="2" id="KW-1185">Reference proteome</keyword>
<organism evidence="1 2">
    <name type="scientific">Brenneria tiliae</name>
    <dbReference type="NCBI Taxonomy" id="2914984"/>
    <lineage>
        <taxon>Bacteria</taxon>
        <taxon>Pseudomonadati</taxon>
        <taxon>Pseudomonadota</taxon>
        <taxon>Gammaproteobacteria</taxon>
        <taxon>Enterobacterales</taxon>
        <taxon>Pectobacteriaceae</taxon>
        <taxon>Brenneria</taxon>
    </lineage>
</organism>
<evidence type="ECO:0000313" key="2">
    <source>
        <dbReference type="Proteomes" id="UP001203069"/>
    </source>
</evidence>
<protein>
    <recommendedName>
        <fullName evidence="3">CdiI immunity protein domain-containing protein</fullName>
    </recommendedName>
</protein>